<gene>
    <name evidence="6" type="ORF">G1H10_16165</name>
</gene>
<evidence type="ECO:0000256" key="5">
    <source>
        <dbReference type="SAM" id="SignalP"/>
    </source>
</evidence>
<evidence type="ECO:0000256" key="2">
    <source>
        <dbReference type="ARBA" id="ARBA00008520"/>
    </source>
</evidence>
<comment type="caution">
    <text evidence="6">The sequence shown here is derived from an EMBL/GenBank/DDBJ whole genome shotgun (WGS) entry which is preliminary data.</text>
</comment>
<dbReference type="PANTHER" id="PTHR43649:SF31">
    <property type="entry name" value="SN-GLYCEROL-3-PHOSPHATE-BINDING PERIPLASMIC PROTEIN UGPB"/>
    <property type="match status" value="1"/>
</dbReference>
<sequence length="456" mass="49252">MRHRTTGLAAASTCAVLLVAACGDGGGSDGNNGGDTDAAGVTIEYWLWDSNQRPQYEQCAEAFTAETGIEIEFSVFAWEEYWSNLNTQFTAGRAPDVFTDHLAFYPTFVQDQVLLPLDEYIAADDVDMDKYLPGLADLWVGQDGSTYGLPKDWDTIAMAYNSAMVDDAGLSADDINTATWNPDDGGTFEDIIARLSVDENGVRGDEPGFDPNNVAVYGLSFENPSNSASGQTSWGNFARSLGFELLADGNPWGTDYQFDDPRLADTLDWFARMIEAGYITPLGDLQGVGFTELFNAGDVAMVTNGSWAISGLVGNESIDVEFAPLPEGPEGRWSMYNGLADSITADSEHPDEAWQWVNYLGSAECQDVVGEHAVVFPAVESSLEIGEQAREDAGIDVSAFLTYIENDSTFLYPVTTNFDQVTQAVGAAIDEILLGQRDAAEALTGAQTQVDQIMGR</sequence>
<protein>
    <submittedName>
        <fullName evidence="6">Sugar ABC transporter substrate-binding protein</fullName>
    </submittedName>
</protein>
<keyword evidence="3" id="KW-0813">Transport</keyword>
<feature type="signal peptide" evidence="5">
    <location>
        <begin position="1"/>
        <end position="20"/>
    </location>
</feature>
<proteinExistence type="inferred from homology"/>
<accession>A0A6L9S9E0</accession>
<dbReference type="AlphaFoldDB" id="A0A6L9S9E0"/>
<feature type="chain" id="PRO_5039634832" evidence="5">
    <location>
        <begin position="21"/>
        <end position="456"/>
    </location>
</feature>
<reference evidence="6 7" key="1">
    <citation type="submission" date="2020-02" db="EMBL/GenBank/DDBJ databases">
        <authorList>
            <person name="Li X.-J."/>
            <person name="Han X.-M."/>
        </authorList>
    </citation>
    <scope>NUCLEOTIDE SEQUENCE [LARGE SCALE GENOMIC DNA]</scope>
    <source>
        <strain evidence="6 7">CCTCC AB 2017055</strain>
    </source>
</reference>
<dbReference type="InterPro" id="IPR050490">
    <property type="entry name" value="Bact_solute-bd_prot1"/>
</dbReference>
<dbReference type="InterPro" id="IPR006059">
    <property type="entry name" value="SBP"/>
</dbReference>
<evidence type="ECO:0000313" key="6">
    <source>
        <dbReference type="EMBL" id="NEE01709.1"/>
    </source>
</evidence>
<keyword evidence="4 5" id="KW-0732">Signal</keyword>
<keyword evidence="7" id="KW-1185">Reference proteome</keyword>
<organism evidence="6 7">
    <name type="scientific">Phytoactinopolyspora halotolerans</name>
    <dbReference type="NCBI Taxonomy" id="1981512"/>
    <lineage>
        <taxon>Bacteria</taxon>
        <taxon>Bacillati</taxon>
        <taxon>Actinomycetota</taxon>
        <taxon>Actinomycetes</taxon>
        <taxon>Jiangellales</taxon>
        <taxon>Jiangellaceae</taxon>
        <taxon>Phytoactinopolyspora</taxon>
    </lineage>
</organism>
<dbReference type="PANTHER" id="PTHR43649">
    <property type="entry name" value="ARABINOSE-BINDING PROTEIN-RELATED"/>
    <property type="match status" value="1"/>
</dbReference>
<dbReference type="RefSeq" id="WP_163739626.1">
    <property type="nucleotide sequence ID" value="NZ_JAAGOA010000011.1"/>
</dbReference>
<dbReference type="EMBL" id="JAAGOA010000011">
    <property type="protein sequence ID" value="NEE01709.1"/>
    <property type="molecule type" value="Genomic_DNA"/>
</dbReference>
<evidence type="ECO:0000256" key="4">
    <source>
        <dbReference type="ARBA" id="ARBA00022729"/>
    </source>
</evidence>
<dbReference type="SUPFAM" id="SSF53850">
    <property type="entry name" value="Periplasmic binding protein-like II"/>
    <property type="match status" value="1"/>
</dbReference>
<dbReference type="PROSITE" id="PS51257">
    <property type="entry name" value="PROKAR_LIPOPROTEIN"/>
    <property type="match status" value="1"/>
</dbReference>
<dbReference type="Proteomes" id="UP000475214">
    <property type="component" value="Unassembled WGS sequence"/>
</dbReference>
<dbReference type="GO" id="GO:0030313">
    <property type="term" value="C:cell envelope"/>
    <property type="evidence" value="ECO:0007669"/>
    <property type="project" value="UniProtKB-SubCell"/>
</dbReference>
<name>A0A6L9S9E0_9ACTN</name>
<dbReference type="CDD" id="cd13585">
    <property type="entry name" value="PBP2_TMBP_like"/>
    <property type="match status" value="1"/>
</dbReference>
<evidence type="ECO:0000256" key="1">
    <source>
        <dbReference type="ARBA" id="ARBA00004196"/>
    </source>
</evidence>
<dbReference type="Pfam" id="PF13416">
    <property type="entry name" value="SBP_bac_8"/>
    <property type="match status" value="1"/>
</dbReference>
<evidence type="ECO:0000313" key="7">
    <source>
        <dbReference type="Proteomes" id="UP000475214"/>
    </source>
</evidence>
<comment type="similarity">
    <text evidence="2">Belongs to the bacterial solute-binding protein 1 family.</text>
</comment>
<comment type="subcellular location">
    <subcellularLocation>
        <location evidence="1">Cell envelope</location>
    </subcellularLocation>
</comment>
<dbReference type="Gene3D" id="3.40.190.10">
    <property type="entry name" value="Periplasmic binding protein-like II"/>
    <property type="match status" value="1"/>
</dbReference>
<evidence type="ECO:0000256" key="3">
    <source>
        <dbReference type="ARBA" id="ARBA00022448"/>
    </source>
</evidence>